<dbReference type="Gene3D" id="3.40.50.720">
    <property type="entry name" value="NAD(P)-binding Rossmann-like Domain"/>
    <property type="match status" value="1"/>
</dbReference>
<name>A0AAV9NLR3_9EURO</name>
<accession>A0AAV9NLR3</accession>
<gene>
    <name evidence="3" type="ORF">LTR84_009758</name>
</gene>
<dbReference type="Pfam" id="PF00106">
    <property type="entry name" value="adh_short"/>
    <property type="match status" value="1"/>
</dbReference>
<evidence type="ECO:0000256" key="2">
    <source>
        <dbReference type="ARBA" id="ARBA00023002"/>
    </source>
</evidence>
<dbReference type="Proteomes" id="UP001358417">
    <property type="component" value="Unassembled WGS sequence"/>
</dbReference>
<evidence type="ECO:0000313" key="4">
    <source>
        <dbReference type="Proteomes" id="UP001358417"/>
    </source>
</evidence>
<evidence type="ECO:0000256" key="1">
    <source>
        <dbReference type="ARBA" id="ARBA00006484"/>
    </source>
</evidence>
<dbReference type="EMBL" id="JAVRRD010000004">
    <property type="protein sequence ID" value="KAK5059875.1"/>
    <property type="molecule type" value="Genomic_DNA"/>
</dbReference>
<dbReference type="GO" id="GO:0016491">
    <property type="term" value="F:oxidoreductase activity"/>
    <property type="evidence" value="ECO:0007669"/>
    <property type="project" value="UniProtKB-KW"/>
</dbReference>
<dbReference type="PRINTS" id="PR00081">
    <property type="entry name" value="GDHRDH"/>
</dbReference>
<dbReference type="SUPFAM" id="SSF51735">
    <property type="entry name" value="NAD(P)-binding Rossmann-fold domains"/>
    <property type="match status" value="1"/>
</dbReference>
<protein>
    <recommendedName>
        <fullName evidence="5">NAD(P)-binding protein</fullName>
    </recommendedName>
</protein>
<dbReference type="InterPro" id="IPR002347">
    <property type="entry name" value="SDR_fam"/>
</dbReference>
<dbReference type="PANTHER" id="PTHR43157:SF31">
    <property type="entry name" value="PHOSPHATIDYLINOSITOL-GLYCAN BIOSYNTHESIS CLASS F PROTEIN"/>
    <property type="match status" value="1"/>
</dbReference>
<dbReference type="PANTHER" id="PTHR43157">
    <property type="entry name" value="PHOSPHATIDYLINOSITOL-GLYCAN BIOSYNTHESIS CLASS F PROTEIN-RELATED"/>
    <property type="match status" value="1"/>
</dbReference>
<dbReference type="RefSeq" id="XP_064709696.1">
    <property type="nucleotide sequence ID" value="XM_064853297.1"/>
</dbReference>
<keyword evidence="4" id="KW-1185">Reference proteome</keyword>
<evidence type="ECO:0008006" key="5">
    <source>
        <dbReference type="Google" id="ProtNLM"/>
    </source>
</evidence>
<dbReference type="AlphaFoldDB" id="A0AAV9NLR3"/>
<comment type="similarity">
    <text evidence="1">Belongs to the short-chain dehydrogenases/reductases (SDR) family.</text>
</comment>
<dbReference type="InterPro" id="IPR036291">
    <property type="entry name" value="NAD(P)-bd_dom_sf"/>
</dbReference>
<keyword evidence="2" id="KW-0560">Oxidoreductase</keyword>
<reference evidence="3 4" key="1">
    <citation type="submission" date="2023-08" db="EMBL/GenBank/DDBJ databases">
        <title>Black Yeasts Isolated from many extreme environments.</title>
        <authorList>
            <person name="Coleine C."/>
            <person name="Stajich J.E."/>
            <person name="Selbmann L."/>
        </authorList>
    </citation>
    <scope>NUCLEOTIDE SEQUENCE [LARGE SCALE GENOMIC DNA]</scope>
    <source>
        <strain evidence="3 4">CCFEE 5792</strain>
    </source>
</reference>
<comment type="caution">
    <text evidence="3">The sequence shown here is derived from an EMBL/GenBank/DDBJ whole genome shotgun (WGS) entry which is preliminary data.</text>
</comment>
<proteinExistence type="inferred from homology"/>
<evidence type="ECO:0000313" key="3">
    <source>
        <dbReference type="EMBL" id="KAK5059875.1"/>
    </source>
</evidence>
<organism evidence="3 4">
    <name type="scientific">Exophiala bonariae</name>
    <dbReference type="NCBI Taxonomy" id="1690606"/>
    <lineage>
        <taxon>Eukaryota</taxon>
        <taxon>Fungi</taxon>
        <taxon>Dikarya</taxon>
        <taxon>Ascomycota</taxon>
        <taxon>Pezizomycotina</taxon>
        <taxon>Eurotiomycetes</taxon>
        <taxon>Chaetothyriomycetidae</taxon>
        <taxon>Chaetothyriales</taxon>
        <taxon>Herpotrichiellaceae</taxon>
        <taxon>Exophiala</taxon>
    </lineage>
</organism>
<sequence>MPTVSEIKQYLGGQIFGKPFVPKVDLSDKTFVITGANTGLGLECAKHLANLNAAKIILGCRDVAKGQAAKESILNSTNSRTTEVEVWHVELGDFKAVLAFGGRLSSLPRLDGFIANAGIETVTFEKAEGYEKSLTVNVISPFLLAVLALPMLKETAKTTGHHTNLVAVGSMQHVFAPSGQLTVSEHQSICEALSDPSTADMMGRYELTKLMEQLWERELAKRIAVGSKHGDMQVVVNCVNPGWCATELSRYYDKGRIVGFIFSLIGRTAESGSRTLVHAVTAGKETHGQYLSECQVKTEGSYIRSLQGQQAQKKLWEELSDKIESLSPGAMTAVN</sequence>
<dbReference type="GeneID" id="89977916"/>